<name>A0AAV2P4W0_9HYME</name>
<evidence type="ECO:0000256" key="1">
    <source>
        <dbReference type="ARBA" id="ARBA00022490"/>
    </source>
</evidence>
<evidence type="ECO:0000313" key="4">
    <source>
        <dbReference type="Proteomes" id="UP001497644"/>
    </source>
</evidence>
<dbReference type="PANTHER" id="PTHR20882">
    <property type="entry name" value="CYTOPLASMIC TRNA 2-THIOLATION PROTEIN 2"/>
    <property type="match status" value="1"/>
</dbReference>
<proteinExistence type="predicted"/>
<protein>
    <recommendedName>
        <fullName evidence="5">Cytoplasmic tRNA 2-thiolation protein 2</fullName>
    </recommendedName>
</protein>
<dbReference type="GO" id="GO:0002143">
    <property type="term" value="P:tRNA wobble position uridine thiolation"/>
    <property type="evidence" value="ECO:0007669"/>
    <property type="project" value="TreeGrafter"/>
</dbReference>
<dbReference type="GO" id="GO:0000049">
    <property type="term" value="F:tRNA binding"/>
    <property type="evidence" value="ECO:0007669"/>
    <property type="project" value="InterPro"/>
</dbReference>
<dbReference type="SUPFAM" id="SSF52402">
    <property type="entry name" value="Adenine nucleotide alpha hydrolases-like"/>
    <property type="match status" value="1"/>
</dbReference>
<keyword evidence="1" id="KW-0963">Cytoplasm</keyword>
<dbReference type="AlphaFoldDB" id="A0AAV2P4W0"/>
<evidence type="ECO:0000313" key="3">
    <source>
        <dbReference type="EMBL" id="CAL1686659.1"/>
    </source>
</evidence>
<dbReference type="GO" id="GO:0016783">
    <property type="term" value="F:sulfurtransferase activity"/>
    <property type="evidence" value="ECO:0007669"/>
    <property type="project" value="TreeGrafter"/>
</dbReference>
<dbReference type="InterPro" id="IPR014729">
    <property type="entry name" value="Rossmann-like_a/b/a_fold"/>
</dbReference>
<organism evidence="3 4">
    <name type="scientific">Lasius platythorax</name>
    <dbReference type="NCBI Taxonomy" id="488582"/>
    <lineage>
        <taxon>Eukaryota</taxon>
        <taxon>Metazoa</taxon>
        <taxon>Ecdysozoa</taxon>
        <taxon>Arthropoda</taxon>
        <taxon>Hexapoda</taxon>
        <taxon>Insecta</taxon>
        <taxon>Pterygota</taxon>
        <taxon>Neoptera</taxon>
        <taxon>Endopterygota</taxon>
        <taxon>Hymenoptera</taxon>
        <taxon>Apocrita</taxon>
        <taxon>Aculeata</taxon>
        <taxon>Formicoidea</taxon>
        <taxon>Formicidae</taxon>
        <taxon>Formicinae</taxon>
        <taxon>Lasius</taxon>
        <taxon>Lasius</taxon>
    </lineage>
</organism>
<evidence type="ECO:0000256" key="2">
    <source>
        <dbReference type="ARBA" id="ARBA00022694"/>
    </source>
</evidence>
<dbReference type="InterPro" id="IPR019407">
    <property type="entry name" value="CTU2"/>
</dbReference>
<dbReference type="GO" id="GO:0005829">
    <property type="term" value="C:cytosol"/>
    <property type="evidence" value="ECO:0007669"/>
    <property type="project" value="TreeGrafter"/>
</dbReference>
<dbReference type="EMBL" id="OZ034830">
    <property type="protein sequence ID" value="CAL1686659.1"/>
    <property type="molecule type" value="Genomic_DNA"/>
</dbReference>
<sequence>MGRTIDERNILQRKIAKEIKDFGFNGYVVSLNQVLSEEDALDIKPIDQDVYHEHEDRLRAILDNLPDNTSRTDLLNQLRRRLLVSAARKLSCNKVFVADSAMDIATKALGDICLGRGAQLSTLANFCDARCADIKILKPLRNFTQQELIYYSEHYEIKSVKLREFNVTTPATSIQALAHNFTAGLESQFSGTVSTIFRTAEKISPRINAQQNAEDNCVLCDARLDATSSNDEVSAVRAIEVSRLVSSNIETRTPSNKENGESNSTILCSDDKIYCNDNTECDCKNSKRKITPEDVWRYLCYSCRLIFRNSEILNTLPVPLLFTVQQRLALKNMREEINDFLL</sequence>
<keyword evidence="2" id="KW-0819">tRNA processing</keyword>
<dbReference type="Proteomes" id="UP001497644">
    <property type="component" value="Chromosome 7"/>
</dbReference>
<gene>
    <name evidence="3" type="ORF">LPLAT_LOCUS12007</name>
</gene>
<evidence type="ECO:0008006" key="5">
    <source>
        <dbReference type="Google" id="ProtNLM"/>
    </source>
</evidence>
<keyword evidence="4" id="KW-1185">Reference proteome</keyword>
<reference evidence="3" key="1">
    <citation type="submission" date="2024-04" db="EMBL/GenBank/DDBJ databases">
        <authorList>
            <consortium name="Molecular Ecology Group"/>
        </authorList>
    </citation>
    <scope>NUCLEOTIDE SEQUENCE</scope>
</reference>
<dbReference type="Pfam" id="PF10288">
    <property type="entry name" value="CTU2"/>
    <property type="match status" value="1"/>
</dbReference>
<accession>A0AAV2P4W0</accession>
<dbReference type="PANTHER" id="PTHR20882:SF14">
    <property type="entry name" value="CYTOPLASMIC TRNA 2-THIOLATION PROTEIN 2"/>
    <property type="match status" value="1"/>
</dbReference>
<dbReference type="Gene3D" id="3.40.50.620">
    <property type="entry name" value="HUPs"/>
    <property type="match status" value="1"/>
</dbReference>